<sequence length="236" mass="25868">MLASAAETGNGRQQMQHCIVCSANERQHDGNCSSCGGEFTVPSTPVEADPGHSAHAGGDAQMLDRPDRNTPYHAEDAAASAAGGTDAKWFDKHRQCEDGSAHFGELELITWGGEEAGWELGWGRAQVSEVDFMKKQYEEEFGGDDEKLFGYWPQGFRWTCCGTTGDMAYGCDHHGTGPQPCGCDYCGTGMSIPEDLYYSKVPERRGLHLSRGPDPRSHGFHSMMSMHNFNNYEIAM</sequence>
<comment type="caution">
    <text evidence="2">The sequence shown here is derived from an EMBL/GenBank/DDBJ whole genome shotgun (WGS) entry which is preliminary data.</text>
</comment>
<accession>A0AAW0Q652</accession>
<dbReference type="Proteomes" id="UP001392437">
    <property type="component" value="Unassembled WGS sequence"/>
</dbReference>
<feature type="compositionally biased region" description="Basic and acidic residues" evidence="1">
    <location>
        <begin position="62"/>
        <end position="71"/>
    </location>
</feature>
<name>A0AAW0Q652_9PEZI</name>
<evidence type="ECO:0000313" key="2">
    <source>
        <dbReference type="EMBL" id="KAK8092788.1"/>
    </source>
</evidence>
<dbReference type="AlphaFoldDB" id="A0AAW0Q652"/>
<organism evidence="2 3">
    <name type="scientific">Apiospora kogelbergensis</name>
    <dbReference type="NCBI Taxonomy" id="1337665"/>
    <lineage>
        <taxon>Eukaryota</taxon>
        <taxon>Fungi</taxon>
        <taxon>Dikarya</taxon>
        <taxon>Ascomycota</taxon>
        <taxon>Pezizomycotina</taxon>
        <taxon>Sordariomycetes</taxon>
        <taxon>Xylariomycetidae</taxon>
        <taxon>Amphisphaeriales</taxon>
        <taxon>Apiosporaceae</taxon>
        <taxon>Apiospora</taxon>
    </lineage>
</organism>
<gene>
    <name evidence="2" type="ORF">PG999_014375</name>
</gene>
<keyword evidence="3" id="KW-1185">Reference proteome</keyword>
<proteinExistence type="predicted"/>
<evidence type="ECO:0000256" key="1">
    <source>
        <dbReference type="SAM" id="MobiDB-lite"/>
    </source>
</evidence>
<feature type="region of interest" description="Disordered" evidence="1">
    <location>
        <begin position="43"/>
        <end position="71"/>
    </location>
</feature>
<dbReference type="EMBL" id="JAQQWP010000012">
    <property type="protein sequence ID" value="KAK8092788.1"/>
    <property type="molecule type" value="Genomic_DNA"/>
</dbReference>
<reference evidence="2 3" key="1">
    <citation type="submission" date="2023-01" db="EMBL/GenBank/DDBJ databases">
        <title>Analysis of 21 Apiospora genomes using comparative genomics revels a genus with tremendous synthesis potential of carbohydrate active enzymes and secondary metabolites.</title>
        <authorList>
            <person name="Sorensen T."/>
        </authorList>
    </citation>
    <scope>NUCLEOTIDE SEQUENCE [LARGE SCALE GENOMIC DNA]</scope>
    <source>
        <strain evidence="2 3">CBS 117206</strain>
    </source>
</reference>
<protein>
    <submittedName>
        <fullName evidence="2">Uncharacterized protein</fullName>
    </submittedName>
</protein>
<evidence type="ECO:0000313" key="3">
    <source>
        <dbReference type="Proteomes" id="UP001392437"/>
    </source>
</evidence>